<dbReference type="AlphaFoldDB" id="A0A290YZB5"/>
<gene>
    <name evidence="5" type="ORF">CNX65_01385</name>
</gene>
<evidence type="ECO:0000256" key="1">
    <source>
        <dbReference type="ARBA" id="ARBA00022612"/>
    </source>
</evidence>
<keyword evidence="6" id="KW-1185">Reference proteome</keyword>
<name>A0A290YZB5_9PSEU</name>
<proteinExistence type="predicted"/>
<keyword evidence="3" id="KW-0378">Hydrolase</keyword>
<dbReference type="GO" id="GO:0006508">
    <property type="term" value="P:proteolysis"/>
    <property type="evidence" value="ECO:0007669"/>
    <property type="project" value="UniProtKB-KW"/>
</dbReference>
<dbReference type="Pfam" id="PF04586">
    <property type="entry name" value="Peptidase_S78"/>
    <property type="match status" value="1"/>
</dbReference>
<dbReference type="EMBL" id="CP023445">
    <property type="protein sequence ID" value="ATE52106.1"/>
    <property type="molecule type" value="Genomic_DNA"/>
</dbReference>
<evidence type="ECO:0000256" key="3">
    <source>
        <dbReference type="ARBA" id="ARBA00022801"/>
    </source>
</evidence>
<sequence>MMTTTEPTTGVVEVLAAVTGVKDDVGDVITPGAFARTLRERRPKVCLGHDWQRPIGRVLEVRELLPGDARLPRLTADGGPWPAGAGALWARAAINTETPDGRVALLNAKFYGPQESTWSIGYNAKRTRQVGGTRHIDDLDLFEFGPVLHPANRYARLLSVKGGPAGPLEVKVVGLRAGGPSSRSGRARLSRVDLAAARSVREDVGALYEAALEADTVHVKDEDGRVVPAACVVCGGRVLARDGGRAGGSLYCGAHAWGRAA</sequence>
<evidence type="ECO:0000313" key="6">
    <source>
        <dbReference type="Proteomes" id="UP000218505"/>
    </source>
</evidence>
<keyword evidence="1" id="KW-1188">Viral release from host cell</keyword>
<accession>A0A290YZB5</accession>
<dbReference type="Proteomes" id="UP000218505">
    <property type="component" value="Chromosome"/>
</dbReference>
<keyword evidence="2" id="KW-0645">Protease</keyword>
<reference evidence="5" key="1">
    <citation type="submission" date="2017-09" db="EMBL/GenBank/DDBJ databases">
        <title>Complete Genome Sequence of ansamitocin-producing Bacterium Actinosynnema pretiosum X47.</title>
        <authorList>
            <person name="Cao G."/>
            <person name="Zong G."/>
            <person name="Zhong C."/>
            <person name="Fu J."/>
        </authorList>
    </citation>
    <scope>NUCLEOTIDE SEQUENCE [LARGE SCALE GENOMIC DNA]</scope>
    <source>
        <strain evidence="5">X47</strain>
    </source>
</reference>
<organism evidence="5 6">
    <name type="scientific">Actinosynnema pretiosum</name>
    <dbReference type="NCBI Taxonomy" id="42197"/>
    <lineage>
        <taxon>Bacteria</taxon>
        <taxon>Bacillati</taxon>
        <taxon>Actinomycetota</taxon>
        <taxon>Actinomycetes</taxon>
        <taxon>Pseudonocardiales</taxon>
        <taxon>Pseudonocardiaceae</taxon>
        <taxon>Actinosynnema</taxon>
    </lineage>
</organism>
<dbReference type="KEGG" id="apre:CNX65_01385"/>
<dbReference type="InterPro" id="IPR054613">
    <property type="entry name" value="Peptidase_S78_dom"/>
</dbReference>
<protein>
    <recommendedName>
        <fullName evidence="4">Prohead serine protease domain-containing protein</fullName>
    </recommendedName>
</protein>
<feature type="domain" description="Prohead serine protease" evidence="4">
    <location>
        <begin position="21"/>
        <end position="59"/>
    </location>
</feature>
<evidence type="ECO:0000256" key="2">
    <source>
        <dbReference type="ARBA" id="ARBA00022670"/>
    </source>
</evidence>
<evidence type="ECO:0000259" key="4">
    <source>
        <dbReference type="Pfam" id="PF04586"/>
    </source>
</evidence>
<dbReference type="GO" id="GO:0008233">
    <property type="term" value="F:peptidase activity"/>
    <property type="evidence" value="ECO:0007669"/>
    <property type="project" value="UniProtKB-KW"/>
</dbReference>
<evidence type="ECO:0000313" key="5">
    <source>
        <dbReference type="EMBL" id="ATE52106.1"/>
    </source>
</evidence>